<dbReference type="AlphaFoldDB" id="A0AAD8I010"/>
<evidence type="ECO:0000256" key="1">
    <source>
        <dbReference type="SAM" id="MobiDB-lite"/>
    </source>
</evidence>
<evidence type="ECO:0000313" key="2">
    <source>
        <dbReference type="EMBL" id="KAK1375508.1"/>
    </source>
</evidence>
<evidence type="ECO:0000313" key="3">
    <source>
        <dbReference type="Proteomes" id="UP001237642"/>
    </source>
</evidence>
<dbReference type="PANTHER" id="PTHR35101:SF12">
    <property type="entry name" value="OS02G0162600 PROTEIN"/>
    <property type="match status" value="1"/>
</dbReference>
<name>A0AAD8I010_9APIA</name>
<dbReference type="Proteomes" id="UP001237642">
    <property type="component" value="Unassembled WGS sequence"/>
</dbReference>
<feature type="region of interest" description="Disordered" evidence="1">
    <location>
        <begin position="42"/>
        <end position="62"/>
    </location>
</feature>
<reference evidence="2" key="1">
    <citation type="submission" date="2023-02" db="EMBL/GenBank/DDBJ databases">
        <title>Genome of toxic invasive species Heracleum sosnowskyi carries increased number of genes despite the absence of recent whole-genome duplications.</title>
        <authorList>
            <person name="Schelkunov M."/>
            <person name="Shtratnikova V."/>
            <person name="Makarenko M."/>
            <person name="Klepikova A."/>
            <person name="Omelchenko D."/>
            <person name="Novikova G."/>
            <person name="Obukhova E."/>
            <person name="Bogdanov V."/>
            <person name="Penin A."/>
            <person name="Logacheva M."/>
        </authorList>
    </citation>
    <scope>NUCLEOTIDE SEQUENCE</scope>
    <source>
        <strain evidence="2">Hsosn_3</strain>
        <tissue evidence="2">Leaf</tissue>
    </source>
</reference>
<protein>
    <submittedName>
        <fullName evidence="2">Uncharacterized protein</fullName>
    </submittedName>
</protein>
<organism evidence="2 3">
    <name type="scientific">Heracleum sosnowskyi</name>
    <dbReference type="NCBI Taxonomy" id="360622"/>
    <lineage>
        <taxon>Eukaryota</taxon>
        <taxon>Viridiplantae</taxon>
        <taxon>Streptophyta</taxon>
        <taxon>Embryophyta</taxon>
        <taxon>Tracheophyta</taxon>
        <taxon>Spermatophyta</taxon>
        <taxon>Magnoliopsida</taxon>
        <taxon>eudicotyledons</taxon>
        <taxon>Gunneridae</taxon>
        <taxon>Pentapetalae</taxon>
        <taxon>asterids</taxon>
        <taxon>campanulids</taxon>
        <taxon>Apiales</taxon>
        <taxon>Apiaceae</taxon>
        <taxon>Apioideae</taxon>
        <taxon>apioid superclade</taxon>
        <taxon>Tordylieae</taxon>
        <taxon>Tordyliinae</taxon>
        <taxon>Heracleum</taxon>
    </lineage>
</organism>
<comment type="caution">
    <text evidence="2">The sequence shown here is derived from an EMBL/GenBank/DDBJ whole genome shotgun (WGS) entry which is preliminary data.</text>
</comment>
<accession>A0AAD8I010</accession>
<gene>
    <name evidence="2" type="ORF">POM88_031701</name>
</gene>
<keyword evidence="3" id="KW-1185">Reference proteome</keyword>
<sequence length="177" mass="19957">MASSRIARFATEVAPPQIMSVMRNRTSKILDTINEDDREISVNDSRTVIPTSSSPGSSSAASPYKKIPSCLTKKFQRAFTLFEARDMMFGWSFDLLSRDFNTTTGFLFSELLEVKTPKELLFEDSAKCGHDSASQWLSELYGNFPSTKCITNSKEDHDNENSCNSRSHLRIPVKRLN</sequence>
<feature type="compositionally biased region" description="Polar residues" evidence="1">
    <location>
        <begin position="42"/>
        <end position="51"/>
    </location>
</feature>
<proteinExistence type="predicted"/>
<reference evidence="2" key="2">
    <citation type="submission" date="2023-05" db="EMBL/GenBank/DDBJ databases">
        <authorList>
            <person name="Schelkunov M.I."/>
        </authorList>
    </citation>
    <scope>NUCLEOTIDE SEQUENCE</scope>
    <source>
        <strain evidence="2">Hsosn_3</strain>
        <tissue evidence="2">Leaf</tissue>
    </source>
</reference>
<feature type="compositionally biased region" description="Low complexity" evidence="1">
    <location>
        <begin position="52"/>
        <end position="62"/>
    </location>
</feature>
<dbReference type="PANTHER" id="PTHR35101">
    <property type="entry name" value="OS02G0162600 PROTEIN"/>
    <property type="match status" value="1"/>
</dbReference>
<dbReference type="EMBL" id="JAUIZM010000007">
    <property type="protein sequence ID" value="KAK1375508.1"/>
    <property type="molecule type" value="Genomic_DNA"/>
</dbReference>